<dbReference type="eggNOG" id="KOG2103">
    <property type="taxonomic scope" value="Eukaryota"/>
</dbReference>
<evidence type="ECO:0000313" key="15">
    <source>
        <dbReference type="Proteomes" id="UP000001514"/>
    </source>
</evidence>
<dbReference type="InParanoid" id="D8QUF2"/>
<feature type="domain" description="EMC1 first beta-propeller" evidence="13">
    <location>
        <begin position="20"/>
        <end position="381"/>
    </location>
</feature>
<dbReference type="EMBL" id="GL377567">
    <property type="protein sequence ID" value="EFJ36284.1"/>
    <property type="molecule type" value="Genomic_DNA"/>
</dbReference>
<evidence type="ECO:0000259" key="12">
    <source>
        <dbReference type="Pfam" id="PF07774"/>
    </source>
</evidence>
<dbReference type="InterPro" id="IPR018391">
    <property type="entry name" value="PQQ_b-propeller_rpt"/>
</dbReference>
<evidence type="ECO:0000256" key="2">
    <source>
        <dbReference type="ARBA" id="ARBA00007904"/>
    </source>
</evidence>
<evidence type="ECO:0000256" key="6">
    <source>
        <dbReference type="ARBA" id="ARBA00022729"/>
    </source>
</evidence>
<dbReference type="Proteomes" id="UP000001514">
    <property type="component" value="Unassembled WGS sequence"/>
</dbReference>
<evidence type="ECO:0000259" key="13">
    <source>
        <dbReference type="Pfam" id="PF25293"/>
    </source>
</evidence>
<keyword evidence="6" id="KW-0732">Signal</keyword>
<dbReference type="SMART" id="SM00564">
    <property type="entry name" value="PQQ"/>
    <property type="match status" value="3"/>
</dbReference>
<sequence>MLSSKGWDPCLETSFLHCRHQEYIGKVTHAVFQTASGKKRVIVATEKSVVASLNLRSGEIFWRQVLEESEPIDGLQVALGKYAVSLSRGGSLRSFHLPDGSLIWETSLYTSPSPAQLFLLPSDDLLVLKQGIVYVVSSADGRLLWTSDLLDESRLAQTSLSFEGKNIYVAGFSGSSLALFRIDASTGAFTTLKTTEPLNPSSFVLSSGVFAALDTQGNIVTGLMEAEVVELQKTSLATLLDSPVSSAQLLPDKIPGGCVLSTDGGSIFVLGLDKKGVEVLQQIQGPPVVSNSIVLDGTFAQSFLQHINSKEIRVRVLSGKEWIETAEETVEVDPNKGGVQKVFMNAYIKTDRSRGFRVLIVGQDHSLALLQQGKVVWSREEALASVVDTLTAELPLEKAGVSVAEVEHDLYEWLKGHVLRLKSTLMLATAEEQTALQALRLNNADKTKMTRDHNGFRKLIVVLTSSGKLFALHTGNGGIVWSRFIPELSTKGSLKLYPWRIPHKHVDENAVALVLGSSHDGTGFAAWVDMLTGSVQETLALPYSVKVALALPVVDSSERRLHLLIDDQNKAHLYPTSDESLSLFEKYMQNVYFYIADKEAGQIEGYNIKSQVDAGEEGGLVFQSQKIWSVLFPKDSETIAAITTRRADEMVHTQAKVLGNRDVWYKYLNKNMVFVATVTPQDSRVGAANPEETWLVAYLIDSVTGQILHRVSHAHAQGPVHVVFSENWVVYCYFNVRNHRHEMSVLEVYDKSADGKDVLQLMLGRYNASVPFSSFSPRNLEVKGQSYFFPSTVRTMSVTFTARGITGKQILVGTIGNQVIALDKRFLDPRRSADPTPMEREEGVIPLSEGLPLFPQSYLTHAARVEELRGIISVPARLESTCLVFAYGIDLFFTRTAPSRTYDSLTEDFSYALLLITIVVLVVAIAVSMVLSQRKELREKWK</sequence>
<keyword evidence="8 11" id="KW-1133">Transmembrane helix</keyword>
<keyword evidence="9 11" id="KW-0472">Membrane</keyword>
<dbReference type="SUPFAM" id="SSF50998">
    <property type="entry name" value="Quinoprotein alcohol dehydrogenase-like"/>
    <property type="match status" value="2"/>
</dbReference>
<accession>D8QUF2</accession>
<dbReference type="InterPro" id="IPR015943">
    <property type="entry name" value="WD40/YVTN_repeat-like_dom_sf"/>
</dbReference>
<dbReference type="FunCoup" id="D8QUF2">
    <property type="interactions" value="5518"/>
</dbReference>
<keyword evidence="15" id="KW-1185">Reference proteome</keyword>
<dbReference type="HOGENOM" id="CLU_005034_2_0_1"/>
<evidence type="ECO:0000256" key="10">
    <source>
        <dbReference type="ARBA" id="ARBA00023180"/>
    </source>
</evidence>
<evidence type="ECO:0000256" key="3">
    <source>
        <dbReference type="ARBA" id="ARBA00011276"/>
    </source>
</evidence>
<comment type="subunit">
    <text evidence="3">Component of the ER membrane protein complex (EMC).</text>
</comment>
<dbReference type="GO" id="GO:0072546">
    <property type="term" value="C:EMC complex"/>
    <property type="evidence" value="ECO:0000318"/>
    <property type="project" value="GO_Central"/>
</dbReference>
<evidence type="ECO:0000256" key="11">
    <source>
        <dbReference type="SAM" id="Phobius"/>
    </source>
</evidence>
<dbReference type="InterPro" id="IPR058545">
    <property type="entry name" value="Beta-prop_EMC1_1st"/>
</dbReference>
<dbReference type="KEGG" id="smo:SELMODRAFT_165412"/>
<dbReference type="PANTHER" id="PTHR21573">
    <property type="entry name" value="ER MEMBRANE PROTEIN COMPLEX SUBUNIT 1"/>
    <property type="match status" value="1"/>
</dbReference>
<evidence type="ECO:0000256" key="7">
    <source>
        <dbReference type="ARBA" id="ARBA00022824"/>
    </source>
</evidence>
<dbReference type="Gene3D" id="2.130.10.10">
    <property type="entry name" value="YVTN repeat-like/Quinoprotein amine dehydrogenase"/>
    <property type="match status" value="1"/>
</dbReference>
<evidence type="ECO:0000256" key="9">
    <source>
        <dbReference type="ARBA" id="ARBA00023136"/>
    </source>
</evidence>
<dbReference type="InterPro" id="IPR011678">
    <property type="entry name" value="EMC1_C"/>
</dbReference>
<evidence type="ECO:0000256" key="5">
    <source>
        <dbReference type="ARBA" id="ARBA00022692"/>
    </source>
</evidence>
<gene>
    <name evidence="14" type="ORF">SELMODRAFT_165412</name>
</gene>
<evidence type="ECO:0000256" key="1">
    <source>
        <dbReference type="ARBA" id="ARBA00004115"/>
    </source>
</evidence>
<keyword evidence="5 11" id="KW-0812">Transmembrane</keyword>
<dbReference type="AlphaFoldDB" id="D8QUF2"/>
<dbReference type="InterPro" id="IPR011047">
    <property type="entry name" value="Quinoprotein_ADH-like_sf"/>
</dbReference>
<dbReference type="PANTHER" id="PTHR21573:SF0">
    <property type="entry name" value="ER MEMBRANE PROTEIN COMPLEX SUBUNIT 1"/>
    <property type="match status" value="1"/>
</dbReference>
<dbReference type="STRING" id="88036.D8QUF2"/>
<evidence type="ECO:0000313" key="14">
    <source>
        <dbReference type="EMBL" id="EFJ36284.1"/>
    </source>
</evidence>
<keyword evidence="10" id="KW-0325">Glycoprotein</keyword>
<keyword evidence="7" id="KW-0256">Endoplasmic reticulum</keyword>
<dbReference type="InterPro" id="IPR026895">
    <property type="entry name" value="EMC1"/>
</dbReference>
<protein>
    <recommendedName>
        <fullName evidence="4">ER membrane protein complex subunit 1</fullName>
    </recommendedName>
</protein>
<proteinExistence type="inferred from homology"/>
<comment type="similarity">
    <text evidence="2">Belongs to the EMC1 family.</text>
</comment>
<dbReference type="OMA" id="RITMQIC"/>
<dbReference type="Pfam" id="PF25293">
    <property type="entry name" value="Beta-prop_EMC1_N"/>
    <property type="match status" value="1"/>
</dbReference>
<dbReference type="Gramene" id="EFJ36284">
    <property type="protein sequence ID" value="EFJ36284"/>
    <property type="gene ID" value="SELMODRAFT_165412"/>
</dbReference>
<name>D8QUF2_SELML</name>
<evidence type="ECO:0000256" key="8">
    <source>
        <dbReference type="ARBA" id="ARBA00022989"/>
    </source>
</evidence>
<feature type="transmembrane region" description="Helical" evidence="11">
    <location>
        <begin position="909"/>
        <end position="932"/>
    </location>
</feature>
<reference evidence="14 15" key="1">
    <citation type="journal article" date="2011" name="Science">
        <title>The Selaginella genome identifies genetic changes associated with the evolution of vascular plants.</title>
        <authorList>
            <person name="Banks J.A."/>
            <person name="Nishiyama T."/>
            <person name="Hasebe M."/>
            <person name="Bowman J.L."/>
            <person name="Gribskov M."/>
            <person name="dePamphilis C."/>
            <person name="Albert V.A."/>
            <person name="Aono N."/>
            <person name="Aoyama T."/>
            <person name="Ambrose B.A."/>
            <person name="Ashton N.W."/>
            <person name="Axtell M.J."/>
            <person name="Barker E."/>
            <person name="Barker M.S."/>
            <person name="Bennetzen J.L."/>
            <person name="Bonawitz N.D."/>
            <person name="Chapple C."/>
            <person name="Cheng C."/>
            <person name="Correa L.G."/>
            <person name="Dacre M."/>
            <person name="DeBarry J."/>
            <person name="Dreyer I."/>
            <person name="Elias M."/>
            <person name="Engstrom E.M."/>
            <person name="Estelle M."/>
            <person name="Feng L."/>
            <person name="Finet C."/>
            <person name="Floyd S.K."/>
            <person name="Frommer W.B."/>
            <person name="Fujita T."/>
            <person name="Gramzow L."/>
            <person name="Gutensohn M."/>
            <person name="Harholt J."/>
            <person name="Hattori M."/>
            <person name="Heyl A."/>
            <person name="Hirai T."/>
            <person name="Hiwatashi Y."/>
            <person name="Ishikawa M."/>
            <person name="Iwata M."/>
            <person name="Karol K.G."/>
            <person name="Koehler B."/>
            <person name="Kolukisaoglu U."/>
            <person name="Kubo M."/>
            <person name="Kurata T."/>
            <person name="Lalonde S."/>
            <person name="Li K."/>
            <person name="Li Y."/>
            <person name="Litt A."/>
            <person name="Lyons E."/>
            <person name="Manning G."/>
            <person name="Maruyama T."/>
            <person name="Michael T.P."/>
            <person name="Mikami K."/>
            <person name="Miyazaki S."/>
            <person name="Morinaga S."/>
            <person name="Murata T."/>
            <person name="Mueller-Roeber B."/>
            <person name="Nelson D.R."/>
            <person name="Obara M."/>
            <person name="Oguri Y."/>
            <person name="Olmstead R.G."/>
            <person name="Onodera N."/>
            <person name="Petersen B.L."/>
            <person name="Pils B."/>
            <person name="Prigge M."/>
            <person name="Rensing S.A."/>
            <person name="Riano-Pachon D.M."/>
            <person name="Roberts A.W."/>
            <person name="Sato Y."/>
            <person name="Scheller H.V."/>
            <person name="Schulz B."/>
            <person name="Schulz C."/>
            <person name="Shakirov E.V."/>
            <person name="Shibagaki N."/>
            <person name="Shinohara N."/>
            <person name="Shippen D.E."/>
            <person name="Soerensen I."/>
            <person name="Sotooka R."/>
            <person name="Sugimoto N."/>
            <person name="Sugita M."/>
            <person name="Sumikawa N."/>
            <person name="Tanurdzic M."/>
            <person name="Theissen G."/>
            <person name="Ulvskov P."/>
            <person name="Wakazuki S."/>
            <person name="Weng J.K."/>
            <person name="Willats W.W."/>
            <person name="Wipf D."/>
            <person name="Wolf P.G."/>
            <person name="Yang L."/>
            <person name="Zimmer A.D."/>
            <person name="Zhu Q."/>
            <person name="Mitros T."/>
            <person name="Hellsten U."/>
            <person name="Loque D."/>
            <person name="Otillar R."/>
            <person name="Salamov A."/>
            <person name="Schmutz J."/>
            <person name="Shapiro H."/>
            <person name="Lindquist E."/>
            <person name="Lucas S."/>
            <person name="Rokhsar D."/>
            <person name="Grigoriev I.V."/>
        </authorList>
    </citation>
    <scope>NUCLEOTIDE SEQUENCE [LARGE SCALE GENOMIC DNA]</scope>
</reference>
<organism evidence="15">
    <name type="scientific">Selaginella moellendorffii</name>
    <name type="common">Spikemoss</name>
    <dbReference type="NCBI Taxonomy" id="88036"/>
    <lineage>
        <taxon>Eukaryota</taxon>
        <taxon>Viridiplantae</taxon>
        <taxon>Streptophyta</taxon>
        <taxon>Embryophyta</taxon>
        <taxon>Tracheophyta</taxon>
        <taxon>Lycopodiopsida</taxon>
        <taxon>Selaginellales</taxon>
        <taxon>Selaginellaceae</taxon>
        <taxon>Selaginella</taxon>
    </lineage>
</organism>
<evidence type="ECO:0000256" key="4">
    <source>
        <dbReference type="ARBA" id="ARBA00020824"/>
    </source>
</evidence>
<feature type="domain" description="ER membrane protein complex subunit 1 C-terminal" evidence="12">
    <location>
        <begin position="725"/>
        <end position="941"/>
    </location>
</feature>
<comment type="subcellular location">
    <subcellularLocation>
        <location evidence="1">Endoplasmic reticulum membrane</location>
        <topology evidence="1">Single-pass type I membrane protein</topology>
    </subcellularLocation>
</comment>
<dbReference type="Pfam" id="PF07774">
    <property type="entry name" value="EMC1_C"/>
    <property type="match status" value="1"/>
</dbReference>